<proteinExistence type="inferred from homology"/>
<dbReference type="InterPro" id="IPR016193">
    <property type="entry name" value="Cytidine_deaminase-like"/>
</dbReference>
<dbReference type="EMBL" id="LAZR01000003">
    <property type="protein sequence ID" value="KKO11469.1"/>
    <property type="molecule type" value="Genomic_DNA"/>
</dbReference>
<dbReference type="InterPro" id="IPR003786">
    <property type="entry name" value="FdhD"/>
</dbReference>
<organism evidence="3">
    <name type="scientific">marine sediment metagenome</name>
    <dbReference type="NCBI Taxonomy" id="412755"/>
    <lineage>
        <taxon>unclassified sequences</taxon>
        <taxon>metagenomes</taxon>
        <taxon>ecological metagenomes</taxon>
    </lineage>
</organism>
<gene>
    <name evidence="3" type="ORF">LCGC14_0019500</name>
</gene>
<protein>
    <recommendedName>
        <fullName evidence="4">Sulfur carrier protein FdhD</fullName>
    </recommendedName>
</protein>
<keyword evidence="2" id="KW-0501">Molybdenum cofactor biosynthesis</keyword>
<dbReference type="SUPFAM" id="SSF53927">
    <property type="entry name" value="Cytidine deaminase-like"/>
    <property type="match status" value="1"/>
</dbReference>
<dbReference type="NCBIfam" id="TIGR00129">
    <property type="entry name" value="fdhD_narQ"/>
    <property type="match status" value="1"/>
</dbReference>
<dbReference type="Gene3D" id="3.10.20.10">
    <property type="match status" value="1"/>
</dbReference>
<evidence type="ECO:0008006" key="4">
    <source>
        <dbReference type="Google" id="ProtNLM"/>
    </source>
</evidence>
<evidence type="ECO:0000256" key="1">
    <source>
        <dbReference type="ARBA" id="ARBA00022490"/>
    </source>
</evidence>
<dbReference type="PIRSF" id="PIRSF015626">
    <property type="entry name" value="FdhD"/>
    <property type="match status" value="1"/>
</dbReference>
<dbReference type="Gene3D" id="3.40.140.10">
    <property type="entry name" value="Cytidine Deaminase, domain 2"/>
    <property type="match status" value="1"/>
</dbReference>
<dbReference type="GO" id="GO:0006777">
    <property type="term" value="P:Mo-molybdopterin cofactor biosynthetic process"/>
    <property type="evidence" value="ECO:0007669"/>
    <property type="project" value="UniProtKB-KW"/>
</dbReference>
<evidence type="ECO:0000313" key="3">
    <source>
        <dbReference type="EMBL" id="KKO11469.1"/>
    </source>
</evidence>
<dbReference type="HAMAP" id="MF_00187">
    <property type="entry name" value="FdhD"/>
    <property type="match status" value="1"/>
</dbReference>
<evidence type="ECO:0000256" key="2">
    <source>
        <dbReference type="ARBA" id="ARBA00023150"/>
    </source>
</evidence>
<dbReference type="AlphaFoldDB" id="A0A0F9Z2X2"/>
<keyword evidence="1" id="KW-0963">Cytoplasm</keyword>
<accession>A0A0F9Z2X2</accession>
<comment type="caution">
    <text evidence="3">The sequence shown here is derived from an EMBL/GenBank/DDBJ whole genome shotgun (WGS) entry which is preliminary data.</text>
</comment>
<name>A0A0F9Z2X2_9ZZZZ</name>
<dbReference type="Pfam" id="PF02634">
    <property type="entry name" value="FdhD-NarQ"/>
    <property type="match status" value="1"/>
</dbReference>
<reference evidence="3" key="1">
    <citation type="journal article" date="2015" name="Nature">
        <title>Complex archaea that bridge the gap between prokaryotes and eukaryotes.</title>
        <authorList>
            <person name="Spang A."/>
            <person name="Saw J.H."/>
            <person name="Jorgensen S.L."/>
            <person name="Zaremba-Niedzwiedzka K."/>
            <person name="Martijn J."/>
            <person name="Lind A.E."/>
            <person name="van Eijk R."/>
            <person name="Schleper C."/>
            <person name="Guy L."/>
            <person name="Ettema T.J."/>
        </authorList>
    </citation>
    <scope>NUCLEOTIDE SEQUENCE</scope>
</reference>
<dbReference type="PANTHER" id="PTHR30592:SF1">
    <property type="entry name" value="SULFUR CARRIER PROTEIN FDHD"/>
    <property type="match status" value="1"/>
</dbReference>
<dbReference type="GO" id="GO:0016783">
    <property type="term" value="F:sulfurtransferase activity"/>
    <property type="evidence" value="ECO:0007669"/>
    <property type="project" value="InterPro"/>
</dbReference>
<dbReference type="PANTHER" id="PTHR30592">
    <property type="entry name" value="FORMATE DEHYDROGENASE"/>
    <property type="match status" value="1"/>
</dbReference>
<sequence length="279" mass="29801">MTDNVETTTPQTAETSCRIELVRVDERSGAPQRMTDQVVVEDVITIMVRDVGSFTFLCTPADLEALAVGFAYSEGMIDSIDDIVNVAIGKADPATVSMQVADPSGVATKRNMIVASSCGMCGARGIDKALSQTPPCGRTLQITRHSLIAVTEQLQSMQDVFRRTGGSHASGIFTPDGRIVAFAEDLGRHNSLDKAIGQALLNGQDMAGCGMALSGRVTFEMVAKAARARVELIAAVSAPSSFAIETAERWNMTLCGFVRPGRANVYTHPDRILDLFEAL</sequence>